<keyword evidence="1" id="KW-0812">Transmembrane</keyword>
<feature type="transmembrane region" description="Helical" evidence="1">
    <location>
        <begin position="55"/>
        <end position="73"/>
    </location>
</feature>
<dbReference type="Proteomes" id="UP001595956">
    <property type="component" value="Unassembled WGS sequence"/>
</dbReference>
<feature type="transmembrane region" description="Helical" evidence="1">
    <location>
        <begin position="158"/>
        <end position="179"/>
    </location>
</feature>
<organism evidence="2 3">
    <name type="scientific">Nocardioides caricicola</name>
    <dbReference type="NCBI Taxonomy" id="634770"/>
    <lineage>
        <taxon>Bacteria</taxon>
        <taxon>Bacillati</taxon>
        <taxon>Actinomycetota</taxon>
        <taxon>Actinomycetes</taxon>
        <taxon>Propionibacteriales</taxon>
        <taxon>Nocardioidaceae</taxon>
        <taxon>Nocardioides</taxon>
    </lineage>
</organism>
<feature type="transmembrane region" description="Helical" evidence="1">
    <location>
        <begin position="199"/>
        <end position="224"/>
    </location>
</feature>
<evidence type="ECO:0000313" key="3">
    <source>
        <dbReference type="Proteomes" id="UP001595956"/>
    </source>
</evidence>
<protein>
    <submittedName>
        <fullName evidence="2">DUF3159 domain-containing protein</fullName>
    </submittedName>
</protein>
<keyword evidence="3" id="KW-1185">Reference proteome</keyword>
<gene>
    <name evidence="2" type="ORF">ACFPKY_07345</name>
</gene>
<name>A0ABW0N0W5_9ACTN</name>
<feature type="transmembrane region" description="Helical" evidence="1">
    <location>
        <begin position="80"/>
        <end position="97"/>
    </location>
</feature>
<feature type="transmembrane region" description="Helical" evidence="1">
    <location>
        <begin position="32"/>
        <end position="49"/>
    </location>
</feature>
<sequence>MSEQHPAATATVDTVEAVVRAQISRALGGRRGMIEAAVPTIVFTVIWLTTKELRYALTASIAIALVLLVLRLVQRSTVQFVVNALVGIGIGWLFVTISARQGGSEDDQALAYFLPGIIYNTGYTVVLALTCLIGWPLVGFMVGSVTGDATAWHQDKQIVKLCTTLTWLLAVPCLIRVVVQAPIWLAAHSDAMDADRAVALLGVLKIAMGWPLQLAALGAMVWILGRNKTPVDPSPA</sequence>
<evidence type="ECO:0000313" key="2">
    <source>
        <dbReference type="EMBL" id="MFC5492908.1"/>
    </source>
</evidence>
<dbReference type="Pfam" id="PF11361">
    <property type="entry name" value="DUF3159"/>
    <property type="match status" value="1"/>
</dbReference>
<feature type="transmembrane region" description="Helical" evidence="1">
    <location>
        <begin position="117"/>
        <end position="138"/>
    </location>
</feature>
<evidence type="ECO:0000256" key="1">
    <source>
        <dbReference type="SAM" id="Phobius"/>
    </source>
</evidence>
<dbReference type="EMBL" id="JBHSMD010000002">
    <property type="protein sequence ID" value="MFC5492908.1"/>
    <property type="molecule type" value="Genomic_DNA"/>
</dbReference>
<dbReference type="RefSeq" id="WP_345171526.1">
    <property type="nucleotide sequence ID" value="NZ_BAABFQ010000003.1"/>
</dbReference>
<keyword evidence="1" id="KW-1133">Transmembrane helix</keyword>
<keyword evidence="1" id="KW-0472">Membrane</keyword>
<reference evidence="3" key="1">
    <citation type="journal article" date="2019" name="Int. J. Syst. Evol. Microbiol.">
        <title>The Global Catalogue of Microorganisms (GCM) 10K type strain sequencing project: providing services to taxonomists for standard genome sequencing and annotation.</title>
        <authorList>
            <consortium name="The Broad Institute Genomics Platform"/>
            <consortium name="The Broad Institute Genome Sequencing Center for Infectious Disease"/>
            <person name="Wu L."/>
            <person name="Ma J."/>
        </authorList>
    </citation>
    <scope>NUCLEOTIDE SEQUENCE [LARGE SCALE GENOMIC DNA]</scope>
    <source>
        <strain evidence="3">KACC 13778</strain>
    </source>
</reference>
<proteinExistence type="predicted"/>
<dbReference type="InterPro" id="IPR016566">
    <property type="entry name" value="UCP010219"/>
</dbReference>
<accession>A0ABW0N0W5</accession>
<comment type="caution">
    <text evidence="2">The sequence shown here is derived from an EMBL/GenBank/DDBJ whole genome shotgun (WGS) entry which is preliminary data.</text>
</comment>